<protein>
    <submittedName>
        <fullName evidence="11">Uncharacterized protein</fullName>
    </submittedName>
</protein>
<organism evidence="11 12">
    <name type="scientific">Coptis chinensis</name>
    <dbReference type="NCBI Taxonomy" id="261450"/>
    <lineage>
        <taxon>Eukaryota</taxon>
        <taxon>Viridiplantae</taxon>
        <taxon>Streptophyta</taxon>
        <taxon>Embryophyta</taxon>
        <taxon>Tracheophyta</taxon>
        <taxon>Spermatophyta</taxon>
        <taxon>Magnoliopsida</taxon>
        <taxon>Ranunculales</taxon>
        <taxon>Ranunculaceae</taxon>
        <taxon>Coptidoideae</taxon>
        <taxon>Coptis</taxon>
    </lineage>
</organism>
<reference evidence="11 12" key="1">
    <citation type="submission" date="2020-10" db="EMBL/GenBank/DDBJ databases">
        <title>The Coptis chinensis genome and diversification of protoberbering-type alkaloids.</title>
        <authorList>
            <person name="Wang B."/>
            <person name="Shu S."/>
            <person name="Song C."/>
            <person name="Liu Y."/>
        </authorList>
    </citation>
    <scope>NUCLEOTIDE SEQUENCE [LARGE SCALE GENOMIC DNA]</scope>
    <source>
        <strain evidence="11">HL-2020</strain>
        <tissue evidence="11">Leaf</tissue>
    </source>
</reference>
<comment type="caution">
    <text evidence="11">The sequence shown here is derived from an EMBL/GenBank/DDBJ whole genome shotgun (WGS) entry which is preliminary data.</text>
</comment>
<keyword evidence="8" id="KW-0675">Receptor</keyword>
<dbReference type="GO" id="GO:0005886">
    <property type="term" value="C:plasma membrane"/>
    <property type="evidence" value="ECO:0007669"/>
    <property type="project" value="UniProtKB-SubCell"/>
</dbReference>
<keyword evidence="4" id="KW-0812">Transmembrane</keyword>
<evidence type="ECO:0000256" key="3">
    <source>
        <dbReference type="ARBA" id="ARBA00022475"/>
    </source>
</evidence>
<keyword evidence="12" id="KW-1185">Reference proteome</keyword>
<evidence type="ECO:0000256" key="8">
    <source>
        <dbReference type="ARBA" id="ARBA00023170"/>
    </source>
</evidence>
<feature type="signal peptide" evidence="10">
    <location>
        <begin position="1"/>
        <end position="27"/>
    </location>
</feature>
<dbReference type="SUPFAM" id="SSF52058">
    <property type="entry name" value="L domain-like"/>
    <property type="match status" value="1"/>
</dbReference>
<gene>
    <name evidence="11" type="ORF">IFM89_014521</name>
</gene>
<comment type="subcellular location">
    <subcellularLocation>
        <location evidence="1">Cell membrane</location>
        <topology evidence="1">Single-pass type I membrane protein</topology>
    </subcellularLocation>
</comment>
<comment type="similarity">
    <text evidence="2">Belongs to the RLP family.</text>
</comment>
<evidence type="ECO:0000256" key="6">
    <source>
        <dbReference type="ARBA" id="ARBA00022989"/>
    </source>
</evidence>
<sequence>MFGELLDGWKLLGDVLMLVLQLVLVLGDEGYRDASHFRRPVYQVVGVGEYGCWSGWNRDDDLAVNRAELGSLPVLNYLDLSNNQFVRNIPVEVENLKLNKFNLSYNYLNGALPPFYVKEWYRYSFLGNPELCADLEGLNLSRRREEK</sequence>
<dbReference type="InterPro" id="IPR001611">
    <property type="entry name" value="Leu-rich_rpt"/>
</dbReference>
<feature type="chain" id="PRO_5032979104" evidence="10">
    <location>
        <begin position="28"/>
        <end position="147"/>
    </location>
</feature>
<dbReference type="InterPro" id="IPR032675">
    <property type="entry name" value="LRR_dom_sf"/>
</dbReference>
<name>A0A835HES2_9MAGN</name>
<accession>A0A835HES2</accession>
<evidence type="ECO:0000256" key="5">
    <source>
        <dbReference type="ARBA" id="ARBA00022729"/>
    </source>
</evidence>
<evidence type="ECO:0000256" key="1">
    <source>
        <dbReference type="ARBA" id="ARBA00004251"/>
    </source>
</evidence>
<dbReference type="Gene3D" id="3.80.10.10">
    <property type="entry name" value="Ribonuclease Inhibitor"/>
    <property type="match status" value="1"/>
</dbReference>
<dbReference type="PANTHER" id="PTHR48052:SF73">
    <property type="entry name" value="LRR RECEPTOR-LIKE SERINE_THREONINE-PROTEIN KINASE HSL2"/>
    <property type="match status" value="1"/>
</dbReference>
<evidence type="ECO:0000313" key="11">
    <source>
        <dbReference type="EMBL" id="KAF9596942.1"/>
    </source>
</evidence>
<keyword evidence="5 10" id="KW-0732">Signal</keyword>
<keyword evidence="7" id="KW-0472">Membrane</keyword>
<dbReference type="Pfam" id="PF00560">
    <property type="entry name" value="LRR_1"/>
    <property type="match status" value="1"/>
</dbReference>
<evidence type="ECO:0000256" key="4">
    <source>
        <dbReference type="ARBA" id="ARBA00022692"/>
    </source>
</evidence>
<keyword evidence="6" id="KW-1133">Transmembrane helix</keyword>
<evidence type="ECO:0000256" key="7">
    <source>
        <dbReference type="ARBA" id="ARBA00023136"/>
    </source>
</evidence>
<proteinExistence type="inferred from homology"/>
<evidence type="ECO:0000256" key="9">
    <source>
        <dbReference type="ARBA" id="ARBA00023180"/>
    </source>
</evidence>
<keyword evidence="3" id="KW-1003">Cell membrane</keyword>
<dbReference type="EMBL" id="JADFTS010000007">
    <property type="protein sequence ID" value="KAF9596942.1"/>
    <property type="molecule type" value="Genomic_DNA"/>
</dbReference>
<dbReference type="Proteomes" id="UP000631114">
    <property type="component" value="Unassembled WGS sequence"/>
</dbReference>
<evidence type="ECO:0000313" key="12">
    <source>
        <dbReference type="Proteomes" id="UP000631114"/>
    </source>
</evidence>
<keyword evidence="9" id="KW-0325">Glycoprotein</keyword>
<evidence type="ECO:0000256" key="2">
    <source>
        <dbReference type="ARBA" id="ARBA00009592"/>
    </source>
</evidence>
<dbReference type="AlphaFoldDB" id="A0A835HES2"/>
<dbReference type="OrthoDB" id="1394818at2759"/>
<dbReference type="PANTHER" id="PTHR48052">
    <property type="entry name" value="UNNAMED PRODUCT"/>
    <property type="match status" value="1"/>
</dbReference>
<evidence type="ECO:0000256" key="10">
    <source>
        <dbReference type="SAM" id="SignalP"/>
    </source>
</evidence>